<feature type="compositionally biased region" description="Low complexity" evidence="7">
    <location>
        <begin position="526"/>
        <end position="539"/>
    </location>
</feature>
<keyword evidence="11" id="KW-1185">Reference proteome</keyword>
<feature type="region of interest" description="Disordered" evidence="7">
    <location>
        <begin position="1011"/>
        <end position="1050"/>
    </location>
</feature>
<dbReference type="OMA" id="TLPKMEP"/>
<evidence type="ECO:0000259" key="9">
    <source>
        <dbReference type="PROSITE" id="PS51778"/>
    </source>
</evidence>
<dbReference type="KEGG" id="kng:KNAG_0C05400"/>
<dbReference type="Proteomes" id="UP000006310">
    <property type="component" value="Chromosome 3"/>
</dbReference>
<dbReference type="OrthoDB" id="2162691at2759"/>
<dbReference type="InterPro" id="IPR004182">
    <property type="entry name" value="GRAM"/>
</dbReference>
<feature type="region of interest" description="Disordered" evidence="7">
    <location>
        <begin position="1221"/>
        <end position="1258"/>
    </location>
</feature>
<dbReference type="Pfam" id="PF02893">
    <property type="entry name" value="GRAM"/>
    <property type="match status" value="1"/>
</dbReference>
<dbReference type="GO" id="GO:0140268">
    <property type="term" value="C:endoplasmic reticulum-plasma membrane contact site"/>
    <property type="evidence" value="ECO:0007669"/>
    <property type="project" value="TreeGrafter"/>
</dbReference>
<dbReference type="PANTHER" id="PTHR23319">
    <property type="entry name" value="GRAM DOMAIN CONTAINING 1B, ISOFORM E"/>
    <property type="match status" value="1"/>
</dbReference>
<dbReference type="GeneID" id="34525318"/>
<gene>
    <name evidence="10" type="primary">KNAG0C05400</name>
    <name evidence="10" type="ordered locus">KNAG_0C05400</name>
</gene>
<evidence type="ECO:0000313" key="11">
    <source>
        <dbReference type="Proteomes" id="UP000006310"/>
    </source>
</evidence>
<evidence type="ECO:0000256" key="8">
    <source>
        <dbReference type="SAM" id="Phobius"/>
    </source>
</evidence>
<reference evidence="10 11" key="1">
    <citation type="journal article" date="2011" name="Proc. Natl. Acad. Sci. U.S.A.">
        <title>Evolutionary erosion of yeast sex chromosomes by mating-type switching accidents.</title>
        <authorList>
            <person name="Gordon J.L."/>
            <person name="Armisen D."/>
            <person name="Proux-Wera E."/>
            <person name="Oheigeartaigh S.S."/>
            <person name="Byrne K.P."/>
            <person name="Wolfe K.H."/>
        </authorList>
    </citation>
    <scope>NUCLEOTIDE SEQUENCE [LARGE SCALE GENOMIC DNA]</scope>
    <source>
        <strain evidence="11">ATCC MYA-139 / BCRC 22969 / CBS 8797 / CCRC 22969 / KCTC 17520 / NBRC 10181 / NCYC 3082</strain>
    </source>
</reference>
<evidence type="ECO:0000256" key="4">
    <source>
        <dbReference type="ARBA" id="ARBA00022989"/>
    </source>
</evidence>
<evidence type="ECO:0000256" key="2">
    <source>
        <dbReference type="ARBA" id="ARBA00006582"/>
    </source>
</evidence>
<dbReference type="Pfam" id="PF16016">
    <property type="entry name" value="VASt"/>
    <property type="match status" value="2"/>
</dbReference>
<feature type="compositionally biased region" description="Polar residues" evidence="7">
    <location>
        <begin position="164"/>
        <end position="197"/>
    </location>
</feature>
<keyword evidence="4 8" id="KW-1133">Transmembrane helix</keyword>
<dbReference type="eggNOG" id="KOG1032">
    <property type="taxonomic scope" value="Eukaryota"/>
</dbReference>
<comment type="similarity">
    <text evidence="2">Belongs to the YSP2 family.</text>
</comment>
<evidence type="ECO:0000256" key="7">
    <source>
        <dbReference type="SAM" id="MobiDB-lite"/>
    </source>
</evidence>
<sequence length="1428" mass="157287">MPEHGHRSLSDGSLFKKWKLKKHGKHKKKKEDGKLQSQSQSQSQIATRRVQAPAGDAPVPAALPQIKLNLPDIASIRTSRSAARSRPLAGAEQDDGSTESEGSRGALDLAFVPRRSLQNSAAGVTRNSAVGQPHGFFNIPVPIDSHGDHQSSLTAASSAKSAPPLNNNTAQPHRTQVQHPPTQLQQSQPPERDTSTGSIVGTILSMAHNAIGHLPRGAAHTDGPIQSINGTSTPEESSPVRRTRHAGQPTMDDSTIENTVIHRIPNAQHAGDGTTGLEQPPPVKSDLQGPPVNRSGSFLRNLDYLLSPTAADIDNIEDNKLLADANPDPRHALERAETGKFTIADNSSNKVTFEAATQGSKDSAGDLRDSVPQQAQVQPLREGQNSVLPQIKQVSDDLGGSAKRPAITSLGSGNLTLDIFTNDNNTDEMSSMDQPRRSTETVANGQLHHENASSQGILRPALANNYSQSQRNSSYIDVTKHNPINLSVSTASRVRSKTMPTNDMNNVHANEPVQPRSSEQGKRNSVHSVTSTSEENTSSRGRKPRTSSKNFLNRRSFSPGNISKVVVPSLGLRNSMSRVKNNLDVSESLGQQRTRMSTNFSGGANPVVNVDYSKPTELKGLDYASEKRNIEFHNLFKEADLSSHERLIVDHSCALSRDILLQGRIYISDQHLCFYSNILGWVSTVIIPFKEIVQIEKKTTAGIFPNGIVIDTLHTKYVFASFISRDSTFDLITDVWNQIILGRRYLKDGEDGEVPMDSHSSYSLSGFDGGLGEDDDGDEEDDDDDEAFDDDDDDNASLLGVETDMTSSDELNPDELPSSKGKLVPFPGPVKHSPTSMDYKPVDNEKLVSETVIDAPLGQVAEVLYGDDVSRLELILKSQKNFDLSPIPKLLKNKTRDYNYYKPLHFGFGPNKTKCLITDTVEHYDLNDYVQVYQESKTPDVPSGNSFTVRINTIMTWDSDNTTKVTVYFLCEWSSKSWLKSAIEKGAFDGVLETTRIQNVELANFAKNQSPKISKRSSSKRAGGEKPSEDDIVSSLPTLGPPTHDPTEPEYLKSKEDIIIEQSVNFNAPLGTVFQMLYGDDTSYLKNIIEKQNNFDISSIPKFVNNEREYTYTKRLGNALGPKQTRCTLNEKIEHMDINSYIAVRQTVKSHDVPYGSVFTVHTRMFYSWGPNNTTNMLVVLNVVWSGKSLLKGTIEKGSIDGQKAGTKVLVETLNEIITNGSKKKARKRSKTTTRGSSTRSKLSTPKHNTTAATSSNDADSGMLSTVISMIENFNIPFVSGNIAVAILAVFFILVLTYMLGRSSNRHAFELAGPGRILIDGQEFSYIPNFKTLYQVYEDEVRKTVKDIDSDKANAVRKSQGDIWDWIDDRSNGACGHKMDSGLVSRRLREKAMRNTGKGKKAKQLKNSIEVTELQLQEMREMLSRLQD</sequence>
<feature type="region of interest" description="Disordered" evidence="7">
    <location>
        <begin position="487"/>
        <end position="558"/>
    </location>
</feature>
<dbReference type="RefSeq" id="XP_022463884.1">
    <property type="nucleotide sequence ID" value="XM_022607271.1"/>
</dbReference>
<evidence type="ECO:0000256" key="3">
    <source>
        <dbReference type="ARBA" id="ARBA00022692"/>
    </source>
</evidence>
<feature type="region of interest" description="Disordered" evidence="7">
    <location>
        <begin position="752"/>
        <end position="838"/>
    </location>
</feature>
<feature type="transmembrane region" description="Helical" evidence="8">
    <location>
        <begin position="1278"/>
        <end position="1300"/>
    </location>
</feature>
<feature type="compositionally biased region" description="Acidic residues" evidence="7">
    <location>
        <begin position="771"/>
        <end position="795"/>
    </location>
</feature>
<feature type="compositionally biased region" description="Low complexity" evidence="7">
    <location>
        <begin position="74"/>
        <end position="89"/>
    </location>
</feature>
<dbReference type="GO" id="GO:0032934">
    <property type="term" value="F:sterol binding"/>
    <property type="evidence" value="ECO:0007669"/>
    <property type="project" value="EnsemblFungi"/>
</dbReference>
<dbReference type="GO" id="GO:0032541">
    <property type="term" value="C:cortical endoplasmic reticulum"/>
    <property type="evidence" value="ECO:0007669"/>
    <property type="project" value="EnsemblFungi"/>
</dbReference>
<dbReference type="InterPro" id="IPR031968">
    <property type="entry name" value="VASt"/>
</dbReference>
<dbReference type="PANTHER" id="PTHR23319:SF4">
    <property type="entry name" value="GRAM DOMAIN CONTAINING 1B, ISOFORM E"/>
    <property type="match status" value="1"/>
</dbReference>
<dbReference type="GO" id="GO:0032366">
    <property type="term" value="P:intracellular sterol transport"/>
    <property type="evidence" value="ECO:0007669"/>
    <property type="project" value="EnsemblFungi"/>
</dbReference>
<feature type="compositionally biased region" description="Polar residues" evidence="7">
    <location>
        <begin position="421"/>
        <end position="433"/>
    </location>
</feature>
<feature type="compositionally biased region" description="Low complexity" evidence="7">
    <location>
        <begin position="1233"/>
        <end position="1244"/>
    </location>
</feature>
<feature type="compositionally biased region" description="Polar residues" evidence="7">
    <location>
        <begin position="1246"/>
        <end position="1258"/>
    </location>
</feature>
<keyword evidence="3 8" id="KW-0812">Transmembrane</keyword>
<dbReference type="GO" id="GO:0120015">
    <property type="term" value="F:sterol transfer activity"/>
    <property type="evidence" value="ECO:0007669"/>
    <property type="project" value="EnsemblFungi"/>
</dbReference>
<feature type="domain" description="VASt" evidence="9">
    <location>
        <begin position="1055"/>
        <end position="1222"/>
    </location>
</feature>
<feature type="compositionally biased region" description="Low complexity" evidence="7">
    <location>
        <begin position="151"/>
        <end position="162"/>
    </location>
</feature>
<accession>J7RJE1</accession>
<dbReference type="HOGENOM" id="CLU_002908_0_0_1"/>
<dbReference type="InterPro" id="IPR051482">
    <property type="entry name" value="Cholesterol_transport"/>
</dbReference>
<dbReference type="CDD" id="cd13220">
    <property type="entry name" value="PH-GRAM_GRAMDC"/>
    <property type="match status" value="1"/>
</dbReference>
<name>J7RJE1_HUIN7</name>
<feature type="compositionally biased region" description="Basic residues" evidence="7">
    <location>
        <begin position="16"/>
        <end position="29"/>
    </location>
</feature>
<reference evidence="11" key="2">
    <citation type="submission" date="2012-08" db="EMBL/GenBank/DDBJ databases">
        <title>Genome sequence of Kazachstania naganishii.</title>
        <authorList>
            <person name="Gordon J.L."/>
            <person name="Armisen D."/>
            <person name="Proux-Wera E."/>
            <person name="OhEigeartaigh S.S."/>
            <person name="Byrne K.P."/>
            <person name="Wolfe K.H."/>
        </authorList>
    </citation>
    <scope>NUCLEOTIDE SEQUENCE [LARGE SCALE GENOMIC DNA]</scope>
    <source>
        <strain evidence="11">ATCC MYA-139 / BCRC 22969 / CBS 8797 / CCRC 22969 / KCTC 17520 / NBRC 10181 / NCYC 3082</strain>
    </source>
</reference>
<evidence type="ECO:0000313" key="10">
    <source>
        <dbReference type="EMBL" id="CCK69638.1"/>
    </source>
</evidence>
<feature type="region of interest" description="Disordered" evidence="7">
    <location>
        <begin position="421"/>
        <end position="442"/>
    </location>
</feature>
<evidence type="ECO:0000256" key="1">
    <source>
        <dbReference type="ARBA" id="ARBA00004586"/>
    </source>
</evidence>
<evidence type="ECO:0000256" key="6">
    <source>
        <dbReference type="ARBA" id="ARBA00037847"/>
    </source>
</evidence>
<dbReference type="GO" id="GO:0005789">
    <property type="term" value="C:endoplasmic reticulum membrane"/>
    <property type="evidence" value="ECO:0007669"/>
    <property type="project" value="UniProtKB-SubCell"/>
</dbReference>
<feature type="region of interest" description="Disordered" evidence="7">
    <location>
        <begin position="267"/>
        <end position="295"/>
    </location>
</feature>
<feature type="region of interest" description="Disordered" evidence="7">
    <location>
        <begin position="140"/>
        <end position="197"/>
    </location>
</feature>
<dbReference type="Gene3D" id="2.30.29.30">
    <property type="entry name" value="Pleckstrin-homology domain (PH domain)/Phosphotyrosine-binding domain (PTB)"/>
    <property type="match status" value="1"/>
</dbReference>
<feature type="compositionally biased region" description="Polar residues" evidence="7">
    <location>
        <begin position="371"/>
        <end position="384"/>
    </location>
</feature>
<feature type="domain" description="VASt" evidence="9">
    <location>
        <begin position="844"/>
        <end position="1010"/>
    </location>
</feature>
<feature type="region of interest" description="Disordered" evidence="7">
    <location>
        <begin position="1"/>
        <end position="111"/>
    </location>
</feature>
<dbReference type="PROSITE" id="PS51778">
    <property type="entry name" value="VAST"/>
    <property type="match status" value="2"/>
</dbReference>
<dbReference type="GO" id="GO:0005886">
    <property type="term" value="C:plasma membrane"/>
    <property type="evidence" value="ECO:0007669"/>
    <property type="project" value="TreeGrafter"/>
</dbReference>
<dbReference type="GO" id="GO:0005739">
    <property type="term" value="C:mitochondrion"/>
    <property type="evidence" value="ECO:0007669"/>
    <property type="project" value="EnsemblFungi"/>
</dbReference>
<dbReference type="InterPro" id="IPR011993">
    <property type="entry name" value="PH-like_dom_sf"/>
</dbReference>
<evidence type="ECO:0000256" key="5">
    <source>
        <dbReference type="ARBA" id="ARBA00023136"/>
    </source>
</evidence>
<proteinExistence type="inferred from homology"/>
<feature type="compositionally biased region" description="Polar residues" evidence="7">
    <location>
        <begin position="224"/>
        <end position="236"/>
    </location>
</feature>
<keyword evidence="5 8" id="KW-0472">Membrane</keyword>
<feature type="compositionally biased region" description="Basic residues" evidence="7">
    <location>
        <begin position="1222"/>
        <end position="1232"/>
    </location>
</feature>
<comment type="subcellular location">
    <subcellularLocation>
        <location evidence="6">Endomembrane system</location>
        <topology evidence="6">Single-pass membrane protein</topology>
    </subcellularLocation>
    <subcellularLocation>
        <location evidence="1">Endoplasmic reticulum membrane</location>
    </subcellularLocation>
</comment>
<feature type="compositionally biased region" description="Polar residues" evidence="7">
    <location>
        <begin position="547"/>
        <end position="558"/>
    </location>
</feature>
<dbReference type="SMART" id="SM00568">
    <property type="entry name" value="GRAM"/>
    <property type="match status" value="1"/>
</dbReference>
<protein>
    <recommendedName>
        <fullName evidence="9">VASt domain-containing protein</fullName>
    </recommendedName>
</protein>
<dbReference type="EMBL" id="HE978316">
    <property type="protein sequence ID" value="CCK69638.1"/>
    <property type="molecule type" value="Genomic_DNA"/>
</dbReference>
<feature type="compositionally biased region" description="Low complexity" evidence="7">
    <location>
        <begin position="35"/>
        <end position="44"/>
    </location>
</feature>
<feature type="region of interest" description="Disordered" evidence="7">
    <location>
        <begin position="355"/>
        <end position="384"/>
    </location>
</feature>
<feature type="compositionally biased region" description="Polar residues" evidence="7">
    <location>
        <begin position="487"/>
        <end position="508"/>
    </location>
</feature>
<feature type="region of interest" description="Disordered" evidence="7">
    <location>
        <begin position="214"/>
        <end position="252"/>
    </location>
</feature>
<organism evidence="10 11">
    <name type="scientific">Huiozyma naganishii (strain ATCC MYA-139 / BCRC 22969 / CBS 8797 / KCTC 17520 / NBRC 10181 / NCYC 3082 / Yp74L-3)</name>
    <name type="common">Yeast</name>
    <name type="synonym">Kazachstania naganishii</name>
    <dbReference type="NCBI Taxonomy" id="1071383"/>
    <lineage>
        <taxon>Eukaryota</taxon>
        <taxon>Fungi</taxon>
        <taxon>Dikarya</taxon>
        <taxon>Ascomycota</taxon>
        <taxon>Saccharomycotina</taxon>
        <taxon>Saccharomycetes</taxon>
        <taxon>Saccharomycetales</taxon>
        <taxon>Saccharomycetaceae</taxon>
        <taxon>Huiozyma</taxon>
    </lineage>
</organism>